<evidence type="ECO:0000313" key="7">
    <source>
        <dbReference type="Proteomes" id="UP000253628"/>
    </source>
</evidence>
<dbReference type="SMART" id="SM00342">
    <property type="entry name" value="HTH_ARAC"/>
    <property type="match status" value="1"/>
</dbReference>
<dbReference type="Gene3D" id="1.10.10.60">
    <property type="entry name" value="Homeodomain-like"/>
    <property type="match status" value="1"/>
</dbReference>
<dbReference type="PANTHER" id="PTHR43280:SF32">
    <property type="entry name" value="TRANSCRIPTIONAL REGULATORY PROTEIN"/>
    <property type="match status" value="1"/>
</dbReference>
<dbReference type="RefSeq" id="WP_170139800.1">
    <property type="nucleotide sequence ID" value="NZ_JACCEU010000001.1"/>
</dbReference>
<evidence type="ECO:0000256" key="3">
    <source>
        <dbReference type="ARBA" id="ARBA00023159"/>
    </source>
</evidence>
<gene>
    <name evidence="6" type="ORF">DFR37_101303</name>
</gene>
<evidence type="ECO:0000256" key="4">
    <source>
        <dbReference type="ARBA" id="ARBA00023163"/>
    </source>
</evidence>
<evidence type="ECO:0000256" key="1">
    <source>
        <dbReference type="ARBA" id="ARBA00023015"/>
    </source>
</evidence>
<dbReference type="CDD" id="cd06999">
    <property type="entry name" value="cupin_HpaA-like_N"/>
    <property type="match status" value="1"/>
</dbReference>
<dbReference type="InterPro" id="IPR047264">
    <property type="entry name" value="Cupin_HpaA-like_N"/>
</dbReference>
<organism evidence="6 7">
    <name type="scientific">Eoetvoesiella caeni</name>
    <dbReference type="NCBI Taxonomy" id="645616"/>
    <lineage>
        <taxon>Bacteria</taxon>
        <taxon>Pseudomonadati</taxon>
        <taxon>Pseudomonadota</taxon>
        <taxon>Betaproteobacteria</taxon>
        <taxon>Burkholderiales</taxon>
        <taxon>Alcaligenaceae</taxon>
        <taxon>Eoetvoesiella</taxon>
    </lineage>
</organism>
<dbReference type="Proteomes" id="UP000253628">
    <property type="component" value="Unassembled WGS sequence"/>
</dbReference>
<keyword evidence="1" id="KW-0805">Transcription regulation</keyword>
<keyword evidence="2" id="KW-0238">DNA-binding</keyword>
<evidence type="ECO:0000259" key="5">
    <source>
        <dbReference type="PROSITE" id="PS01124"/>
    </source>
</evidence>
<dbReference type="GO" id="GO:0043565">
    <property type="term" value="F:sequence-specific DNA binding"/>
    <property type="evidence" value="ECO:0007669"/>
    <property type="project" value="InterPro"/>
</dbReference>
<keyword evidence="7" id="KW-1185">Reference proteome</keyword>
<evidence type="ECO:0000313" key="6">
    <source>
        <dbReference type="EMBL" id="RBP43175.1"/>
    </source>
</evidence>
<dbReference type="InterPro" id="IPR009057">
    <property type="entry name" value="Homeodomain-like_sf"/>
</dbReference>
<dbReference type="GO" id="GO:0003700">
    <property type="term" value="F:DNA-binding transcription factor activity"/>
    <property type="evidence" value="ECO:0007669"/>
    <property type="project" value="InterPro"/>
</dbReference>
<keyword evidence="4" id="KW-0804">Transcription</keyword>
<dbReference type="InterPro" id="IPR037923">
    <property type="entry name" value="HTH-like"/>
</dbReference>
<dbReference type="InterPro" id="IPR014710">
    <property type="entry name" value="RmlC-like_jellyroll"/>
</dbReference>
<dbReference type="Pfam" id="PF02311">
    <property type="entry name" value="AraC_binding"/>
    <property type="match status" value="1"/>
</dbReference>
<comment type="caution">
    <text evidence="6">The sequence shown here is derived from an EMBL/GenBank/DDBJ whole genome shotgun (WGS) entry which is preliminary data.</text>
</comment>
<reference evidence="6 7" key="1">
    <citation type="submission" date="2018-06" db="EMBL/GenBank/DDBJ databases">
        <title>Genomic Encyclopedia of Type Strains, Phase IV (KMG-IV): sequencing the most valuable type-strain genomes for metagenomic binning, comparative biology and taxonomic classification.</title>
        <authorList>
            <person name="Goeker M."/>
        </authorList>
    </citation>
    <scope>NUCLEOTIDE SEQUENCE [LARGE SCALE GENOMIC DNA]</scope>
    <source>
        <strain evidence="6 7">DSM 25520</strain>
    </source>
</reference>
<dbReference type="SUPFAM" id="SSF51215">
    <property type="entry name" value="Regulatory protein AraC"/>
    <property type="match status" value="1"/>
</dbReference>
<dbReference type="EMBL" id="QNRQ01000001">
    <property type="protein sequence ID" value="RBP43175.1"/>
    <property type="molecule type" value="Genomic_DNA"/>
</dbReference>
<protein>
    <submittedName>
        <fullName evidence="6">AraC family transcriptional regulator</fullName>
    </submittedName>
</protein>
<feature type="domain" description="HTH araC/xylS-type" evidence="5">
    <location>
        <begin position="190"/>
        <end position="288"/>
    </location>
</feature>
<dbReference type="InterPro" id="IPR018060">
    <property type="entry name" value="HTH_AraC"/>
</dbReference>
<dbReference type="Pfam" id="PF12833">
    <property type="entry name" value="HTH_18"/>
    <property type="match status" value="1"/>
</dbReference>
<dbReference type="PROSITE" id="PS01124">
    <property type="entry name" value="HTH_ARAC_FAMILY_2"/>
    <property type="match status" value="1"/>
</dbReference>
<dbReference type="Gene3D" id="2.60.120.10">
    <property type="entry name" value="Jelly Rolls"/>
    <property type="match status" value="1"/>
</dbReference>
<dbReference type="PANTHER" id="PTHR43280">
    <property type="entry name" value="ARAC-FAMILY TRANSCRIPTIONAL REGULATOR"/>
    <property type="match status" value="1"/>
</dbReference>
<dbReference type="AlphaFoldDB" id="A0A366HMJ8"/>
<evidence type="ECO:0000256" key="2">
    <source>
        <dbReference type="ARBA" id="ARBA00023125"/>
    </source>
</evidence>
<dbReference type="InterPro" id="IPR003313">
    <property type="entry name" value="AraC-bd"/>
</dbReference>
<proteinExistence type="predicted"/>
<accession>A0A366HMJ8</accession>
<dbReference type="PRINTS" id="PR00032">
    <property type="entry name" value="HTHARAC"/>
</dbReference>
<sequence>MATNVPVYKLYGEHKEWLTPDMVHCESIADRSKLHDWQIKLHQHHGLIQLLYLRGGSARVGLDGQYFDMLPGRIVVVPQMCVHGFKFDPDAVGHVVTLAHPLVNKLTQDIGDTRVVPSVARIYEVGEGDDGARMTMAFASLDAEYRGGGMHRNSLMEAMLIAIFVWLSRHEPYASGDAAIEQDRGRQYFQHFCQLIEEDYARQYPVEHYARRVGITPAYLNVLCRQYVDQSALELIHQRVVLAAKRNLVYTSMTISVVSYTLGFSDPAYFTRFFKREVGLSPKEFRRQAATLLE</sequence>
<dbReference type="InterPro" id="IPR020449">
    <property type="entry name" value="Tscrpt_reg_AraC-type_HTH"/>
</dbReference>
<dbReference type="SUPFAM" id="SSF46689">
    <property type="entry name" value="Homeodomain-like"/>
    <property type="match status" value="1"/>
</dbReference>
<name>A0A366HMJ8_9BURK</name>
<keyword evidence="3" id="KW-0010">Activator</keyword>